<proteinExistence type="predicted"/>
<evidence type="ECO:0000313" key="3">
    <source>
        <dbReference type="Proteomes" id="UP000825729"/>
    </source>
</evidence>
<dbReference type="AlphaFoldDB" id="A0AAV7EGM6"/>
<protein>
    <submittedName>
        <fullName evidence="2">Uncharacterized protein</fullName>
    </submittedName>
</protein>
<dbReference type="Proteomes" id="UP000825729">
    <property type="component" value="Unassembled WGS sequence"/>
</dbReference>
<dbReference type="EMBL" id="JAINDJ010000005">
    <property type="protein sequence ID" value="KAG9447995.1"/>
    <property type="molecule type" value="Genomic_DNA"/>
</dbReference>
<reference evidence="2 3" key="1">
    <citation type="submission" date="2021-07" db="EMBL/GenBank/DDBJ databases">
        <title>The Aristolochia fimbriata genome: insights into angiosperm evolution, floral development and chemical biosynthesis.</title>
        <authorList>
            <person name="Jiao Y."/>
        </authorList>
    </citation>
    <scope>NUCLEOTIDE SEQUENCE [LARGE SCALE GENOMIC DNA]</scope>
    <source>
        <strain evidence="2">IBCAS-2021</strain>
        <tissue evidence="2">Leaf</tissue>
    </source>
</reference>
<name>A0AAV7EGM6_ARIFI</name>
<comment type="caution">
    <text evidence="2">The sequence shown here is derived from an EMBL/GenBank/DDBJ whole genome shotgun (WGS) entry which is preliminary data.</text>
</comment>
<evidence type="ECO:0000313" key="2">
    <source>
        <dbReference type="EMBL" id="KAG9447995.1"/>
    </source>
</evidence>
<feature type="region of interest" description="Disordered" evidence="1">
    <location>
        <begin position="45"/>
        <end position="65"/>
    </location>
</feature>
<gene>
    <name evidence="2" type="ORF">H6P81_014123</name>
</gene>
<feature type="region of interest" description="Disordered" evidence="1">
    <location>
        <begin position="1"/>
        <end position="22"/>
    </location>
</feature>
<organism evidence="2 3">
    <name type="scientific">Aristolochia fimbriata</name>
    <name type="common">White veined hardy Dutchman's pipe vine</name>
    <dbReference type="NCBI Taxonomy" id="158543"/>
    <lineage>
        <taxon>Eukaryota</taxon>
        <taxon>Viridiplantae</taxon>
        <taxon>Streptophyta</taxon>
        <taxon>Embryophyta</taxon>
        <taxon>Tracheophyta</taxon>
        <taxon>Spermatophyta</taxon>
        <taxon>Magnoliopsida</taxon>
        <taxon>Magnoliidae</taxon>
        <taxon>Piperales</taxon>
        <taxon>Aristolochiaceae</taxon>
        <taxon>Aristolochia</taxon>
    </lineage>
</organism>
<sequence>MDDHQYCSEVDQQLLPPPSPFDGLPSHILDRLHYFFPAHRRSCEDEHVPNDERSGSHTGISPTRDALQLPARALRRPPRTVRRGEASKDLKTLKLQNVALPEPETLERIVSECLSLESMILRGYCSGSLMVRFNICSPPNLRLLELTQFYHVCFVTTVEIRGKNLRVLVSDMLEKIVKIDAPDLQILSPARVLYEEYAPVRRFEPPGDDPDQGRKTLISSRSDAEFLGHYFGLHGGINYLTAFPLRGLVIASRRQIGFMNIL</sequence>
<keyword evidence="3" id="KW-1185">Reference proteome</keyword>
<feature type="compositionally biased region" description="Basic and acidic residues" evidence="1">
    <location>
        <begin position="45"/>
        <end position="55"/>
    </location>
</feature>
<evidence type="ECO:0000256" key="1">
    <source>
        <dbReference type="SAM" id="MobiDB-lite"/>
    </source>
</evidence>
<accession>A0AAV7EGM6</accession>